<name>A0A1I4SKV7_9GAMM</name>
<dbReference type="RefSeq" id="WP_093476488.1">
    <property type="nucleotide sequence ID" value="NZ_FOUI01000010.1"/>
</dbReference>
<dbReference type="STRING" id="1720063.SAMN05216217_11096"/>
<gene>
    <name evidence="1" type="ORF">SAMN05216217_11096</name>
</gene>
<reference evidence="2" key="1">
    <citation type="submission" date="2016-10" db="EMBL/GenBank/DDBJ databases">
        <authorList>
            <person name="Varghese N."/>
            <person name="Submissions S."/>
        </authorList>
    </citation>
    <scope>NUCLEOTIDE SEQUENCE [LARGE SCALE GENOMIC DNA]</scope>
    <source>
        <strain evidence="2">DSM 24213</strain>
    </source>
</reference>
<dbReference type="EMBL" id="FOUI01000010">
    <property type="protein sequence ID" value="SFM65148.1"/>
    <property type="molecule type" value="Genomic_DNA"/>
</dbReference>
<evidence type="ECO:0000313" key="2">
    <source>
        <dbReference type="Proteomes" id="UP000243629"/>
    </source>
</evidence>
<accession>A0A1I4SKV7</accession>
<sequence>MAKKDHTLSRLTYISGGWNPVDIRIPRRYTKHSDGTSELSEITPDDIARFEDSPVREALEDLHSFGVIEPLLFQLEQGNPAILRNPEAARIIAEAARGKGIKGRGRKKSPAVVARDRCICQAVHELNEMGYPIKGDIEAETACGLVAKRIALSAEQVYTIWNVRKPDQDNFSSNFYRSFHYWKHTLTNPGWVPTTPKDVLQEYFPKKEGNAGERETEIMEALAKEYFRCFYVRVINAIKRRPGNRWGL</sequence>
<protein>
    <submittedName>
        <fullName evidence="1">Uncharacterized protein</fullName>
    </submittedName>
</protein>
<dbReference type="AlphaFoldDB" id="A0A1I4SKV7"/>
<organism evidence="1 2">
    <name type="scientific">Halopseudomonas yangmingensis</name>
    <dbReference type="NCBI Taxonomy" id="1720063"/>
    <lineage>
        <taxon>Bacteria</taxon>
        <taxon>Pseudomonadati</taxon>
        <taxon>Pseudomonadota</taxon>
        <taxon>Gammaproteobacteria</taxon>
        <taxon>Pseudomonadales</taxon>
        <taxon>Pseudomonadaceae</taxon>
        <taxon>Halopseudomonas</taxon>
    </lineage>
</organism>
<evidence type="ECO:0000313" key="1">
    <source>
        <dbReference type="EMBL" id="SFM65148.1"/>
    </source>
</evidence>
<dbReference type="Proteomes" id="UP000243629">
    <property type="component" value="Unassembled WGS sequence"/>
</dbReference>
<proteinExistence type="predicted"/>
<keyword evidence="2" id="KW-1185">Reference proteome</keyword>